<feature type="transmembrane region" description="Helical" evidence="1">
    <location>
        <begin position="6"/>
        <end position="28"/>
    </location>
</feature>
<accession>A0ABX5MEG3</accession>
<evidence type="ECO:0000256" key="1">
    <source>
        <dbReference type="SAM" id="Phobius"/>
    </source>
</evidence>
<sequence length="277" mass="30196">MTELGYAALVFVLLLGGTGLGVLLKPLLPEEHRKHETVQLVQLVVGMLVTFAALVLSLLTASAKTSYDTATDDMRAYAADLIQLDSRLRDYGEGADATRHALRVYTAAAIASTWPQEGAPPGDYYPRVQGARDGELESTQLGAMLNTVGHQIALFDPHDRYQAALATRLGDLFARVRDTRWRLIEEAHGTISRPFFAMLTLWLMLIFLSFGLVAPHNSLAAVMIVLGAVSISSSVYVIVDLDTPFTGQIIIASDAMRDALRHMNVPRDPGVLLPRAQ</sequence>
<organism evidence="2 3">
    <name type="scientific">Paraburkholderia tropica</name>
    <dbReference type="NCBI Taxonomy" id="92647"/>
    <lineage>
        <taxon>Bacteria</taxon>
        <taxon>Pseudomonadati</taxon>
        <taxon>Pseudomonadota</taxon>
        <taxon>Betaproteobacteria</taxon>
        <taxon>Burkholderiales</taxon>
        <taxon>Burkholderiaceae</taxon>
        <taxon>Paraburkholderia</taxon>
    </lineage>
</organism>
<dbReference type="InterPro" id="IPR025333">
    <property type="entry name" value="DUF4239"/>
</dbReference>
<gene>
    <name evidence="2" type="ORF">C7400_12939</name>
</gene>
<keyword evidence="3" id="KW-1185">Reference proteome</keyword>
<evidence type="ECO:0000313" key="3">
    <source>
        <dbReference type="Proteomes" id="UP000247515"/>
    </source>
</evidence>
<keyword evidence="1" id="KW-0812">Transmembrane</keyword>
<feature type="transmembrane region" description="Helical" evidence="1">
    <location>
        <begin position="220"/>
        <end position="239"/>
    </location>
</feature>
<keyword evidence="1" id="KW-0472">Membrane</keyword>
<feature type="transmembrane region" description="Helical" evidence="1">
    <location>
        <begin position="195"/>
        <end position="213"/>
    </location>
</feature>
<dbReference type="EMBL" id="QJJV01000029">
    <property type="protein sequence ID" value="PXX07585.1"/>
    <property type="molecule type" value="Genomic_DNA"/>
</dbReference>
<dbReference type="Pfam" id="PF14023">
    <property type="entry name" value="Bestrophin-like"/>
    <property type="match status" value="1"/>
</dbReference>
<dbReference type="GeneID" id="61302689"/>
<keyword evidence="1" id="KW-1133">Transmembrane helix</keyword>
<dbReference type="Proteomes" id="UP000247515">
    <property type="component" value="Unassembled WGS sequence"/>
</dbReference>
<evidence type="ECO:0000313" key="2">
    <source>
        <dbReference type="EMBL" id="PXX07585.1"/>
    </source>
</evidence>
<dbReference type="RefSeq" id="WP_065061145.1">
    <property type="nucleotide sequence ID" value="NZ_CADFGS010000013.1"/>
</dbReference>
<comment type="caution">
    <text evidence="2">The sequence shown here is derived from an EMBL/GenBank/DDBJ whole genome shotgun (WGS) entry which is preliminary data.</text>
</comment>
<protein>
    <submittedName>
        <fullName evidence="2">Uncharacterized protein DUF4239</fullName>
    </submittedName>
</protein>
<proteinExistence type="predicted"/>
<reference evidence="2 3" key="1">
    <citation type="submission" date="2018-05" db="EMBL/GenBank/DDBJ databases">
        <title>Genomic Encyclopedia of Type Strains, Phase IV (KMG-V): Genome sequencing to study the core and pangenomes of soil and plant-associated prokaryotes.</title>
        <authorList>
            <person name="Whitman W."/>
        </authorList>
    </citation>
    <scope>NUCLEOTIDE SEQUENCE [LARGE SCALE GENOMIC DNA]</scope>
    <source>
        <strain evidence="2 3">SIr-6563</strain>
    </source>
</reference>
<name>A0ABX5MEG3_9BURK</name>
<feature type="transmembrane region" description="Helical" evidence="1">
    <location>
        <begin position="40"/>
        <end position="59"/>
    </location>
</feature>